<dbReference type="GO" id="GO:0016787">
    <property type="term" value="F:hydrolase activity"/>
    <property type="evidence" value="ECO:0007669"/>
    <property type="project" value="UniProtKB-KW"/>
</dbReference>
<proteinExistence type="inferred from homology"/>
<evidence type="ECO:0000256" key="3">
    <source>
        <dbReference type="ARBA" id="ARBA00022741"/>
    </source>
</evidence>
<dbReference type="GO" id="GO:0005634">
    <property type="term" value="C:nucleus"/>
    <property type="evidence" value="ECO:0007669"/>
    <property type="project" value="UniProtKB-SubCell"/>
</dbReference>
<keyword evidence="3 12" id="KW-0547">Nucleotide-binding</keyword>
<comment type="catalytic activity">
    <reaction evidence="12">
        <text>ATP + H2O = ADP + phosphate + H(+)</text>
        <dbReference type="Rhea" id="RHEA:13065"/>
        <dbReference type="ChEBI" id="CHEBI:15377"/>
        <dbReference type="ChEBI" id="CHEBI:15378"/>
        <dbReference type="ChEBI" id="CHEBI:30616"/>
        <dbReference type="ChEBI" id="CHEBI:43474"/>
        <dbReference type="ChEBI" id="CHEBI:456216"/>
        <dbReference type="EC" id="3.6.4.12"/>
    </reaction>
</comment>
<evidence type="ECO:0000256" key="9">
    <source>
        <dbReference type="ARBA" id="ARBA00023163"/>
    </source>
</evidence>
<evidence type="ECO:0000256" key="1">
    <source>
        <dbReference type="ARBA" id="ARBA00004123"/>
    </source>
</evidence>
<dbReference type="Gene3D" id="1.10.8.60">
    <property type="match status" value="1"/>
</dbReference>
<evidence type="ECO:0000256" key="12">
    <source>
        <dbReference type="RuleBase" id="RU363048"/>
    </source>
</evidence>
<keyword evidence="10" id="KW-0234">DNA repair</keyword>
<dbReference type="Pfam" id="PF06068">
    <property type="entry name" value="TIP49"/>
    <property type="match status" value="2"/>
</dbReference>
<dbReference type="EC" id="3.6.4.12" evidence="12"/>
<sequence length="492" mass="55163">MSKTIEVSDVTKIERIGIHSHITGLGLDEYLNPKYQKDGLVGQLQARRAAGVVVNMLKEGKIGGRAILLAGQPGSGKTAIAMAISKALGTDVPFTHINASEVYSMEMSKTESLTQAFRKSIGLKVREECEVIEGEVTEIEVDKFTNAAPTTWGTPRDKVGKMTMKTTDMETLYDIGGKLIDALKRENVSVGDIIQIDKSSGRVTKLGRAYSYSHDYDAMSPNVNFIPCPSGELQRRKEVVHTVTLHDVDVINSSMNICRSQGFLSLFTGDTGEIKSEIRDQIDLKVQEWQDDGRAELIQGVLFIDEVHMLDIECFSYLSRFRLSTQYYLLGYLYSVILCIRALEADNCPIVIMATNRGITRIRGTDYKSPHGIPLDVLDRVLIIPTFPYQPEDTKLIITERCTEEDVDVEEDSLELLVKVATDISLRYALQLITASSLIRKRKGGGPVTCDDIRRSFNLFLDSKRSTKYLINFQHDYMFSELKPNDEKMDED</sequence>
<dbReference type="SUPFAM" id="SSF52540">
    <property type="entry name" value="P-loop containing nucleoside triphosphate hydrolases"/>
    <property type="match status" value="1"/>
</dbReference>
<dbReference type="InterPro" id="IPR042487">
    <property type="entry name" value="RuvBL1/2_DNA/RNA_bd_dom"/>
</dbReference>
<evidence type="ECO:0000256" key="11">
    <source>
        <dbReference type="ARBA" id="ARBA00023242"/>
    </source>
</evidence>
<feature type="domain" description="AAA+ ATPase" evidence="13">
    <location>
        <begin position="63"/>
        <end position="388"/>
    </location>
</feature>
<evidence type="ECO:0000256" key="6">
    <source>
        <dbReference type="ARBA" id="ARBA00022806"/>
    </source>
</evidence>
<evidence type="ECO:0000256" key="2">
    <source>
        <dbReference type="ARBA" id="ARBA00007519"/>
    </source>
</evidence>
<keyword evidence="8 12" id="KW-0805">Transcription regulation</keyword>
<dbReference type="InterPro" id="IPR027417">
    <property type="entry name" value="P-loop_NTPase"/>
</dbReference>
<organism evidence="15">
    <name type="scientific">Theileria annulata</name>
    <dbReference type="NCBI Taxonomy" id="5874"/>
    <lineage>
        <taxon>Eukaryota</taxon>
        <taxon>Sar</taxon>
        <taxon>Alveolata</taxon>
        <taxon>Apicomplexa</taxon>
        <taxon>Aconoidasida</taxon>
        <taxon>Piroplasmida</taxon>
        <taxon>Theileriidae</taxon>
        <taxon>Theileria</taxon>
    </lineage>
</organism>
<reference evidence="15" key="1">
    <citation type="submission" date="2018-07" db="EMBL/GenBank/DDBJ databases">
        <authorList>
            <person name="Quirk P.G."/>
            <person name="Krulwich T.A."/>
        </authorList>
    </citation>
    <scope>NUCLEOTIDE SEQUENCE</scope>
    <source>
        <strain evidence="15">Anand</strain>
    </source>
</reference>
<dbReference type="Gene3D" id="3.40.50.300">
    <property type="entry name" value="P-loop containing nucleotide triphosphate hydrolases"/>
    <property type="match status" value="2"/>
</dbReference>
<dbReference type="GO" id="GO:0003678">
    <property type="term" value="F:DNA helicase activity"/>
    <property type="evidence" value="ECO:0007669"/>
    <property type="project" value="UniProtKB-EC"/>
</dbReference>
<dbReference type="EMBL" id="UIVS01000003">
    <property type="protein sequence ID" value="SVP92783.1"/>
    <property type="molecule type" value="Genomic_DNA"/>
</dbReference>
<dbReference type="GO" id="GO:0006281">
    <property type="term" value="P:DNA repair"/>
    <property type="evidence" value="ECO:0007669"/>
    <property type="project" value="UniProtKB-KW"/>
</dbReference>
<protein>
    <recommendedName>
        <fullName evidence="12">RuvB-like helicase</fullName>
        <ecNumber evidence="12">3.6.4.12</ecNumber>
    </recommendedName>
</protein>
<accession>A0A3B0MTN8</accession>
<gene>
    <name evidence="15" type="ORF">TAT_000258000</name>
    <name evidence="14" type="ORF">TAV_000258100</name>
</gene>
<keyword evidence="9 12" id="KW-0804">Transcription</keyword>
<comment type="subcellular location">
    <subcellularLocation>
        <location evidence="1">Nucleus</location>
    </subcellularLocation>
</comment>
<dbReference type="EMBL" id="UIVT01000003">
    <property type="protein sequence ID" value="SVP93587.1"/>
    <property type="molecule type" value="Genomic_DNA"/>
</dbReference>
<keyword evidence="7 12" id="KW-0067">ATP-binding</keyword>
<evidence type="ECO:0000259" key="13">
    <source>
        <dbReference type="SMART" id="SM00382"/>
    </source>
</evidence>
<keyword evidence="6 12" id="KW-0347">Helicase</keyword>
<evidence type="ECO:0000256" key="8">
    <source>
        <dbReference type="ARBA" id="ARBA00023015"/>
    </source>
</evidence>
<dbReference type="GO" id="GO:0005524">
    <property type="term" value="F:ATP binding"/>
    <property type="evidence" value="ECO:0007669"/>
    <property type="project" value="UniProtKB-KW"/>
</dbReference>
<evidence type="ECO:0000256" key="4">
    <source>
        <dbReference type="ARBA" id="ARBA00022763"/>
    </source>
</evidence>
<dbReference type="InterPro" id="IPR041048">
    <property type="entry name" value="RuvB-like_C"/>
</dbReference>
<keyword evidence="11 12" id="KW-0539">Nucleus</keyword>
<evidence type="ECO:0000313" key="14">
    <source>
        <dbReference type="EMBL" id="SVP92783.1"/>
    </source>
</evidence>
<dbReference type="InterPro" id="IPR027238">
    <property type="entry name" value="RuvB-like"/>
</dbReference>
<evidence type="ECO:0000256" key="5">
    <source>
        <dbReference type="ARBA" id="ARBA00022801"/>
    </source>
</evidence>
<dbReference type="Gene3D" id="2.40.50.360">
    <property type="entry name" value="RuvB-like helicase, domain II"/>
    <property type="match status" value="1"/>
</dbReference>
<evidence type="ECO:0000256" key="10">
    <source>
        <dbReference type="ARBA" id="ARBA00023204"/>
    </source>
</evidence>
<dbReference type="Pfam" id="PF17856">
    <property type="entry name" value="TIP49_C"/>
    <property type="match status" value="1"/>
</dbReference>
<keyword evidence="5 12" id="KW-0378">Hydrolase</keyword>
<name>A0A3B0MTN8_THEAN</name>
<dbReference type="FunFam" id="1.10.8.60:FF:000010">
    <property type="entry name" value="RuvB-like helicase"/>
    <property type="match status" value="1"/>
</dbReference>
<dbReference type="FunFam" id="2.40.50.360:FF:000002">
    <property type="entry name" value="RuvB-like helicase"/>
    <property type="match status" value="1"/>
</dbReference>
<dbReference type="SMART" id="SM00382">
    <property type="entry name" value="AAA"/>
    <property type="match status" value="1"/>
</dbReference>
<dbReference type="VEuPathDB" id="PiroplasmaDB:TA04575"/>
<dbReference type="InterPro" id="IPR010339">
    <property type="entry name" value="TIP49_P-loop"/>
</dbReference>
<comment type="similarity">
    <text evidence="2 12">Belongs to the RuvB family.</text>
</comment>
<evidence type="ECO:0000313" key="15">
    <source>
        <dbReference type="EMBL" id="SVP93587.1"/>
    </source>
</evidence>
<evidence type="ECO:0000256" key="7">
    <source>
        <dbReference type="ARBA" id="ARBA00022840"/>
    </source>
</evidence>
<dbReference type="FunFam" id="3.40.50.300:FF:002221">
    <property type="entry name" value="RuvB-like 2"/>
    <property type="match status" value="1"/>
</dbReference>
<dbReference type="AlphaFoldDB" id="A0A3B0MTN8"/>
<keyword evidence="4" id="KW-0227">DNA damage</keyword>
<dbReference type="PANTHER" id="PTHR11093">
    <property type="entry name" value="RUVB-RELATED REPTIN AND PONTIN"/>
    <property type="match status" value="1"/>
</dbReference>
<dbReference type="InterPro" id="IPR003593">
    <property type="entry name" value="AAA+_ATPase"/>
</dbReference>